<keyword evidence="11" id="KW-0267">Excision nuclease</keyword>
<keyword evidence="5" id="KW-0547">Nucleotide-binding</keyword>
<evidence type="ECO:0000256" key="15">
    <source>
        <dbReference type="ARBA" id="ARBA00039316"/>
    </source>
</evidence>
<evidence type="ECO:0000313" key="19">
    <source>
        <dbReference type="Proteomes" id="UP000323560"/>
    </source>
</evidence>
<dbReference type="PROSITE" id="PS00211">
    <property type="entry name" value="ABC_TRANSPORTER_1"/>
    <property type="match status" value="1"/>
</dbReference>
<dbReference type="GO" id="GO:0016887">
    <property type="term" value="F:ATP hydrolysis activity"/>
    <property type="evidence" value="ECO:0007669"/>
    <property type="project" value="InterPro"/>
</dbReference>
<evidence type="ECO:0000259" key="17">
    <source>
        <dbReference type="PROSITE" id="PS50893"/>
    </source>
</evidence>
<evidence type="ECO:0000256" key="11">
    <source>
        <dbReference type="ARBA" id="ARBA00022881"/>
    </source>
</evidence>
<dbReference type="KEGG" id="gti:FXF46_12090"/>
<dbReference type="Gene3D" id="1.10.8.280">
    <property type="entry name" value="ABC transporter ATPase domain-like"/>
    <property type="match status" value="1"/>
</dbReference>
<keyword evidence="7" id="KW-0228">DNA excision</keyword>
<evidence type="ECO:0000256" key="10">
    <source>
        <dbReference type="ARBA" id="ARBA00022840"/>
    </source>
</evidence>
<reference evidence="18 19" key="1">
    <citation type="submission" date="2019-08" db="EMBL/GenBank/DDBJ databases">
        <title>Gluconobacter frateurii HD924 genome.</title>
        <authorList>
            <person name="Liu Y."/>
            <person name="Zhang P."/>
        </authorList>
    </citation>
    <scope>NUCLEOTIDE SEQUENCE [LARGE SCALE GENOMIC DNA]</scope>
    <source>
        <strain evidence="18 19">HD924</strain>
    </source>
</reference>
<comment type="similarity">
    <text evidence="14">Belongs to the ABC transporter superfamily. UvrA family.</text>
</comment>
<gene>
    <name evidence="18" type="ORF">FXF46_12090</name>
</gene>
<evidence type="ECO:0000256" key="4">
    <source>
        <dbReference type="ARBA" id="ARBA00022737"/>
    </source>
</evidence>
<protein>
    <recommendedName>
        <fullName evidence="15">UvrABC system protein A</fullName>
    </recommendedName>
    <alternativeName>
        <fullName evidence="16">Excinuclease ABC subunit A</fullName>
    </alternativeName>
</protein>
<dbReference type="Proteomes" id="UP000323560">
    <property type="component" value="Chromosome"/>
</dbReference>
<evidence type="ECO:0000256" key="12">
    <source>
        <dbReference type="ARBA" id="ARBA00023125"/>
    </source>
</evidence>
<dbReference type="GO" id="GO:0005524">
    <property type="term" value="F:ATP binding"/>
    <property type="evidence" value="ECO:0007669"/>
    <property type="project" value="UniProtKB-KW"/>
</dbReference>
<keyword evidence="2" id="KW-0963">Cytoplasm</keyword>
<evidence type="ECO:0000256" key="9">
    <source>
        <dbReference type="ARBA" id="ARBA00022833"/>
    </source>
</evidence>
<evidence type="ECO:0000256" key="1">
    <source>
        <dbReference type="ARBA" id="ARBA00004496"/>
    </source>
</evidence>
<dbReference type="AlphaFoldDB" id="A0AAP9ET66"/>
<dbReference type="InterPro" id="IPR041552">
    <property type="entry name" value="UvrA_DNA-bd"/>
</dbReference>
<dbReference type="EMBL" id="CP043043">
    <property type="protein sequence ID" value="QEH96926.1"/>
    <property type="molecule type" value="Genomic_DNA"/>
</dbReference>
<evidence type="ECO:0000256" key="7">
    <source>
        <dbReference type="ARBA" id="ARBA00022769"/>
    </source>
</evidence>
<evidence type="ECO:0000256" key="13">
    <source>
        <dbReference type="ARBA" id="ARBA00023204"/>
    </source>
</evidence>
<evidence type="ECO:0000256" key="6">
    <source>
        <dbReference type="ARBA" id="ARBA00022763"/>
    </source>
</evidence>
<accession>A0AAP9ET66</accession>
<keyword evidence="6" id="KW-0227">DNA damage</keyword>
<evidence type="ECO:0000256" key="5">
    <source>
        <dbReference type="ARBA" id="ARBA00022741"/>
    </source>
</evidence>
<dbReference type="PANTHER" id="PTHR43152:SF3">
    <property type="entry name" value="UVRABC SYSTEM PROTEIN A"/>
    <property type="match status" value="1"/>
</dbReference>
<dbReference type="GO" id="GO:0008270">
    <property type="term" value="F:zinc ion binding"/>
    <property type="evidence" value="ECO:0007669"/>
    <property type="project" value="UniProtKB-KW"/>
</dbReference>
<dbReference type="PANTHER" id="PTHR43152">
    <property type="entry name" value="UVRABC SYSTEM PROTEIN A"/>
    <property type="match status" value="1"/>
</dbReference>
<dbReference type="InterPro" id="IPR003593">
    <property type="entry name" value="AAA+_ATPase"/>
</dbReference>
<dbReference type="SUPFAM" id="SSF52540">
    <property type="entry name" value="P-loop containing nucleoside triphosphate hydrolases"/>
    <property type="match status" value="2"/>
</dbReference>
<sequence length="760" mass="82590">MDLIEVLNATQNNLRGVSVAIPVGKITTFTGVSGSGKSSLVFGVLAAESQRQLNFTYPAYVRNRLPHGGTPQVDHISGLSTAIIIDQKAIGTNNRSTVGTATDAAPLLRLIMSRMGKPFVGYSNIFSFNDPAGMCPRCKGLGVAVDVDENELIDLDRSINEGAFTFSGYAPGTWYWKWYKRTGLFDADRKLRDYSKEDLDTLLYAEPTPLKNPPPDWYATAKYEGVIHRFRRMYLGNASDTHKKRFAGDLERIIHQTVCPDCKGARLNPLALSCRIDGQNIDDLCRMSINDLRVLVEGWCMPEVAPAVENLTNQLRTLVDLGLGYLQLGRGTTTLSGGEAQRIKMVRHLGSSLTRFTYILDEPSTGLHPRDVRHLGDILKRLRDKGNTVLLVEHDPDLIDIADFVVDMGPGPGAAGGKILFSGPLAELRTACTPTGEYLRAKRDFTSSRVPHGDPVKVRNARRNNLQGINIDIPRNVLTALTGVAGSGKSSLIKEILTVMPSALVIDQSPLRGSTTSTVATYTGVMERIRDLFARSNGVSRSWFTNASKGACPVCKGRGVIVTELAFLDSTEMTCEACSGTGFNETALGYRLESQSIADILAMSVDQAAVFLVGYDKDATKALDRLRHVGLGYLTIGRSTSTLSGGERQRVKLATLLDDDVDVLILDEPTTGLHGMDVTRLLAVINGLVDRGVTVLMVEHNLDAMLASDWIIDLGPDAGAGGGRVMYAGPASQIIEVEHTFTGDELRRYVKESAGKSRRG</sequence>
<keyword evidence="10 18" id="KW-0067">ATP-binding</keyword>
<dbReference type="GO" id="GO:0004518">
    <property type="term" value="F:nuclease activity"/>
    <property type="evidence" value="ECO:0007669"/>
    <property type="project" value="UniProtKB-KW"/>
</dbReference>
<keyword evidence="4" id="KW-0677">Repeat</keyword>
<evidence type="ECO:0000256" key="16">
    <source>
        <dbReference type="ARBA" id="ARBA00042156"/>
    </source>
</evidence>
<keyword evidence="9" id="KW-0862">Zinc</keyword>
<keyword evidence="3" id="KW-0479">Metal-binding</keyword>
<comment type="subcellular location">
    <subcellularLocation>
        <location evidence="1">Cytoplasm</location>
    </subcellularLocation>
</comment>
<dbReference type="Pfam" id="PF00005">
    <property type="entry name" value="ABC_tran"/>
    <property type="match status" value="1"/>
</dbReference>
<dbReference type="GO" id="GO:0006281">
    <property type="term" value="P:DNA repair"/>
    <property type="evidence" value="ECO:0007669"/>
    <property type="project" value="UniProtKB-KW"/>
</dbReference>
<dbReference type="InterPro" id="IPR017871">
    <property type="entry name" value="ABC_transporter-like_CS"/>
</dbReference>
<dbReference type="GO" id="GO:0003677">
    <property type="term" value="F:DNA binding"/>
    <property type="evidence" value="ECO:0007669"/>
    <property type="project" value="UniProtKB-KW"/>
</dbReference>
<organism evidence="18 19">
    <name type="scientific">Gluconobacter thailandicus</name>
    <dbReference type="NCBI Taxonomy" id="257438"/>
    <lineage>
        <taxon>Bacteria</taxon>
        <taxon>Pseudomonadati</taxon>
        <taxon>Pseudomonadota</taxon>
        <taxon>Alphaproteobacteria</taxon>
        <taxon>Acetobacterales</taxon>
        <taxon>Acetobacteraceae</taxon>
        <taxon>Gluconobacter</taxon>
    </lineage>
</organism>
<keyword evidence="12" id="KW-0238">DNA-binding</keyword>
<dbReference type="RefSeq" id="WP_148620677.1">
    <property type="nucleotide sequence ID" value="NZ_CP043043.1"/>
</dbReference>
<evidence type="ECO:0000256" key="2">
    <source>
        <dbReference type="ARBA" id="ARBA00022490"/>
    </source>
</evidence>
<dbReference type="Gene3D" id="3.40.50.300">
    <property type="entry name" value="P-loop containing nucleotide triphosphate hydrolases"/>
    <property type="match status" value="2"/>
</dbReference>
<keyword evidence="13" id="KW-0234">DNA repair</keyword>
<evidence type="ECO:0000256" key="3">
    <source>
        <dbReference type="ARBA" id="ARBA00022723"/>
    </source>
</evidence>
<evidence type="ECO:0000256" key="14">
    <source>
        <dbReference type="ARBA" id="ARBA00038000"/>
    </source>
</evidence>
<keyword evidence="8" id="KW-0863">Zinc-finger</keyword>
<dbReference type="SMART" id="SM00382">
    <property type="entry name" value="AAA"/>
    <property type="match status" value="2"/>
</dbReference>
<proteinExistence type="inferred from homology"/>
<name>A0AAP9ET66_GLUTH</name>
<dbReference type="InterPro" id="IPR003439">
    <property type="entry name" value="ABC_transporter-like_ATP-bd"/>
</dbReference>
<evidence type="ECO:0000313" key="18">
    <source>
        <dbReference type="EMBL" id="QEH96926.1"/>
    </source>
</evidence>
<dbReference type="Gene3D" id="1.20.1580.10">
    <property type="entry name" value="ABC transporter ATPase like domain"/>
    <property type="match status" value="2"/>
</dbReference>
<dbReference type="Pfam" id="PF17755">
    <property type="entry name" value="UvrA_DNA-bind"/>
    <property type="match status" value="1"/>
</dbReference>
<dbReference type="GO" id="GO:0005737">
    <property type="term" value="C:cytoplasm"/>
    <property type="evidence" value="ECO:0007669"/>
    <property type="project" value="UniProtKB-SubCell"/>
</dbReference>
<dbReference type="InterPro" id="IPR027417">
    <property type="entry name" value="P-loop_NTPase"/>
</dbReference>
<evidence type="ECO:0000256" key="8">
    <source>
        <dbReference type="ARBA" id="ARBA00022771"/>
    </source>
</evidence>
<feature type="domain" description="ABC transporter" evidence="17">
    <location>
        <begin position="450"/>
        <end position="739"/>
    </location>
</feature>
<dbReference type="PROSITE" id="PS50893">
    <property type="entry name" value="ABC_TRANSPORTER_2"/>
    <property type="match status" value="1"/>
</dbReference>